<accession>A0ABP0U0H0</accession>
<feature type="region of interest" description="Disordered" evidence="1">
    <location>
        <begin position="50"/>
        <end position="76"/>
    </location>
</feature>
<protein>
    <submittedName>
        <fullName evidence="2">Uncharacterized protein</fullName>
    </submittedName>
</protein>
<dbReference type="EMBL" id="OZ019909">
    <property type="protein sequence ID" value="CAK9209555.1"/>
    <property type="molecule type" value="Genomic_DNA"/>
</dbReference>
<keyword evidence="3" id="KW-1185">Reference proteome</keyword>
<gene>
    <name evidence="2" type="ORF">CSSPTR1EN2_LOCUS9844</name>
</gene>
<evidence type="ECO:0000313" key="2">
    <source>
        <dbReference type="EMBL" id="CAK9209555.1"/>
    </source>
</evidence>
<dbReference type="PANTHER" id="PTHR37703">
    <property type="entry name" value="RIBOSOMAL PROTEIN L31-RELATED"/>
    <property type="match status" value="1"/>
</dbReference>
<dbReference type="Proteomes" id="UP001497512">
    <property type="component" value="Chromosome 17"/>
</dbReference>
<reference evidence="2" key="1">
    <citation type="submission" date="2024-02" db="EMBL/GenBank/DDBJ databases">
        <authorList>
            <consortium name="ELIXIR-Norway"/>
            <consortium name="Elixir Norway"/>
        </authorList>
    </citation>
    <scope>NUCLEOTIDE SEQUENCE</scope>
</reference>
<evidence type="ECO:0000313" key="3">
    <source>
        <dbReference type="Proteomes" id="UP001497512"/>
    </source>
</evidence>
<organism evidence="2 3">
    <name type="scientific">Sphagnum troendelagicum</name>
    <dbReference type="NCBI Taxonomy" id="128251"/>
    <lineage>
        <taxon>Eukaryota</taxon>
        <taxon>Viridiplantae</taxon>
        <taxon>Streptophyta</taxon>
        <taxon>Embryophyta</taxon>
        <taxon>Bryophyta</taxon>
        <taxon>Sphagnophytina</taxon>
        <taxon>Sphagnopsida</taxon>
        <taxon>Sphagnales</taxon>
        <taxon>Sphagnaceae</taxon>
        <taxon>Sphagnum</taxon>
    </lineage>
</organism>
<evidence type="ECO:0000256" key="1">
    <source>
        <dbReference type="SAM" id="MobiDB-lite"/>
    </source>
</evidence>
<name>A0ABP0U0H0_9BRYO</name>
<feature type="compositionally biased region" description="Polar residues" evidence="1">
    <location>
        <begin position="58"/>
        <end position="76"/>
    </location>
</feature>
<sequence length="76" mass="8352">MGFAGSRVMEVVIKQSGGLVWKNWPMNHTRRANAKKRHVRLRQVESVLKACAGPAPSKKTQNCSTESTDSQPSASQ</sequence>
<dbReference type="PANTHER" id="PTHR37703:SF2">
    <property type="entry name" value="RWP-RK DOMAIN-CONTAINING PROTEIN"/>
    <property type="match status" value="1"/>
</dbReference>
<proteinExistence type="predicted"/>